<organism evidence="11 12">
    <name type="scientific">Ornithorhynchus anatinus</name>
    <name type="common">Duckbill platypus</name>
    <dbReference type="NCBI Taxonomy" id="9258"/>
    <lineage>
        <taxon>Eukaryota</taxon>
        <taxon>Metazoa</taxon>
        <taxon>Chordata</taxon>
        <taxon>Craniata</taxon>
        <taxon>Vertebrata</taxon>
        <taxon>Euteleostomi</taxon>
        <taxon>Mammalia</taxon>
        <taxon>Monotremata</taxon>
        <taxon>Ornithorhynchidae</taxon>
        <taxon>Ornithorhynchus</taxon>
    </lineage>
</organism>
<dbReference type="GO" id="GO:0005654">
    <property type="term" value="C:nucleoplasm"/>
    <property type="evidence" value="ECO:0000318"/>
    <property type="project" value="GO_Central"/>
</dbReference>
<protein>
    <recommendedName>
        <fullName evidence="4">Protein AF1q</fullName>
    </recommendedName>
</protein>
<evidence type="ECO:0000259" key="10">
    <source>
        <dbReference type="Pfam" id="PF15017"/>
    </source>
</evidence>
<dbReference type="GO" id="GO:0051901">
    <property type="term" value="P:positive regulation of mitochondrial depolarization"/>
    <property type="evidence" value="ECO:0000318"/>
    <property type="project" value="GO_Central"/>
</dbReference>
<dbReference type="GO" id="GO:0090200">
    <property type="term" value="P:positive regulation of release of cytochrome c from mitochondria"/>
    <property type="evidence" value="ECO:0000318"/>
    <property type="project" value="GO_Central"/>
</dbReference>
<evidence type="ECO:0000256" key="5">
    <source>
        <dbReference type="ARBA" id="ARBA00022490"/>
    </source>
</evidence>
<dbReference type="PANTHER" id="PTHR15404">
    <property type="entry name" value="PROTEIN AF1Q"/>
    <property type="match status" value="1"/>
</dbReference>
<dbReference type="Bgee" id="ENSOANG00000044698">
    <property type="expression patterns" value="Expressed in cerebellum and 6 other cell types or tissues"/>
</dbReference>
<dbReference type="GO" id="GO:0043065">
    <property type="term" value="P:positive regulation of apoptotic process"/>
    <property type="evidence" value="ECO:0007669"/>
    <property type="project" value="Ensembl"/>
</dbReference>
<dbReference type="InterPro" id="IPR026778">
    <property type="entry name" value="MLLT11_fam"/>
</dbReference>
<dbReference type="KEGG" id="oaa:100085751"/>
<dbReference type="PANTHER" id="PTHR15404:SF2">
    <property type="entry name" value="PROTEIN AF1Q"/>
    <property type="match status" value="1"/>
</dbReference>
<dbReference type="RefSeq" id="XP_028910569.1">
    <property type="nucleotide sequence ID" value="XM_029054736.2"/>
</dbReference>
<keyword evidence="12" id="KW-1185">Reference proteome</keyword>
<comment type="similarity">
    <text evidence="3">Belongs to the MLLT11 family.</text>
</comment>
<evidence type="ECO:0000256" key="8">
    <source>
        <dbReference type="ARBA" id="ARBA00023242"/>
    </source>
</evidence>
<accession>A0A6I8P1D3</accession>
<evidence type="ECO:0000313" key="12">
    <source>
        <dbReference type="Proteomes" id="UP000002279"/>
    </source>
</evidence>
<dbReference type="CTD" id="10962"/>
<dbReference type="OrthoDB" id="9991950at2759"/>
<evidence type="ECO:0000256" key="2">
    <source>
        <dbReference type="ARBA" id="ARBA00004300"/>
    </source>
</evidence>
<reference evidence="11" key="3">
    <citation type="submission" date="2025-09" db="UniProtKB">
        <authorList>
            <consortium name="Ensembl"/>
        </authorList>
    </citation>
    <scope>IDENTIFICATION</scope>
    <source>
        <strain evidence="11">Glennie</strain>
    </source>
</reference>
<dbReference type="GO" id="GO:0005813">
    <property type="term" value="C:centrosome"/>
    <property type="evidence" value="ECO:0007669"/>
    <property type="project" value="UniProtKB-SubCell"/>
</dbReference>
<name>A0A6I8P1D3_ORNAN</name>
<feature type="domain" description="Putative WW-binding" evidence="10">
    <location>
        <begin position="7"/>
        <end position="74"/>
    </location>
</feature>
<keyword evidence="6" id="KW-0832">Ubl conjugation</keyword>
<proteinExistence type="inferred from homology"/>
<evidence type="ECO:0000256" key="4">
    <source>
        <dbReference type="ARBA" id="ARBA00021807"/>
    </source>
</evidence>
<dbReference type="GO" id="GO:0005829">
    <property type="term" value="C:cytosol"/>
    <property type="evidence" value="ECO:0000318"/>
    <property type="project" value="GO_Central"/>
</dbReference>
<dbReference type="Proteomes" id="UP000002279">
    <property type="component" value="Chromosome X5"/>
</dbReference>
<reference evidence="11 12" key="1">
    <citation type="journal article" date="2008" name="Nature">
        <title>Genome analysis of the platypus reveals unique signatures of evolution.</title>
        <authorList>
            <person name="Warren W.C."/>
            <person name="Hillier L.W."/>
            <person name="Marshall Graves J.A."/>
            <person name="Birney E."/>
            <person name="Ponting C.P."/>
            <person name="Grutzner F."/>
            <person name="Belov K."/>
            <person name="Miller W."/>
            <person name="Clarke L."/>
            <person name="Chinwalla A.T."/>
            <person name="Yang S.P."/>
            <person name="Heger A."/>
            <person name="Locke D.P."/>
            <person name="Miethke P."/>
            <person name="Waters P.D."/>
            <person name="Veyrunes F."/>
            <person name="Fulton L."/>
            <person name="Fulton B."/>
            <person name="Graves T."/>
            <person name="Wallis J."/>
            <person name="Puente X.S."/>
            <person name="Lopez-Otin C."/>
            <person name="Ordonez G.R."/>
            <person name="Eichler E.E."/>
            <person name="Chen L."/>
            <person name="Cheng Z."/>
            <person name="Deakin J.E."/>
            <person name="Alsop A."/>
            <person name="Thompson K."/>
            <person name="Kirby P."/>
            <person name="Papenfuss A.T."/>
            <person name="Wakefield M.J."/>
            <person name="Olender T."/>
            <person name="Lancet D."/>
            <person name="Huttley G.A."/>
            <person name="Smit A.F."/>
            <person name="Pask A."/>
            <person name="Temple-Smith P."/>
            <person name="Batzer M.A."/>
            <person name="Walker J.A."/>
            <person name="Konkel M.K."/>
            <person name="Harris R.S."/>
            <person name="Whittington C.M."/>
            <person name="Wong E.S."/>
            <person name="Gemmell N.J."/>
            <person name="Buschiazzo E."/>
            <person name="Vargas Jentzsch I.M."/>
            <person name="Merkel A."/>
            <person name="Schmitz J."/>
            <person name="Zemann A."/>
            <person name="Churakov G."/>
            <person name="Kriegs J.O."/>
            <person name="Brosius J."/>
            <person name="Murchison E.P."/>
            <person name="Sachidanandam R."/>
            <person name="Smith C."/>
            <person name="Hannon G.J."/>
            <person name="Tsend-Ayush E."/>
            <person name="McMillan D."/>
            <person name="Attenborough R."/>
            <person name="Rens W."/>
            <person name="Ferguson-Smith M."/>
            <person name="Lefevre C.M."/>
            <person name="Sharp J.A."/>
            <person name="Nicholas K.R."/>
            <person name="Ray D.A."/>
            <person name="Kube M."/>
            <person name="Reinhardt R."/>
            <person name="Pringle T.H."/>
            <person name="Taylor J."/>
            <person name="Jones R.C."/>
            <person name="Nixon B."/>
            <person name="Dacheux J.L."/>
            <person name="Niwa H."/>
            <person name="Sekita Y."/>
            <person name="Huang X."/>
            <person name="Stark A."/>
            <person name="Kheradpour P."/>
            <person name="Kellis M."/>
            <person name="Flicek P."/>
            <person name="Chen Y."/>
            <person name="Webber C."/>
            <person name="Hardison R."/>
            <person name="Nelson J."/>
            <person name="Hallsworth-Pepin K."/>
            <person name="Delehaunty K."/>
            <person name="Markovic C."/>
            <person name="Minx P."/>
            <person name="Feng Y."/>
            <person name="Kremitzki C."/>
            <person name="Mitreva M."/>
            <person name="Glasscock J."/>
            <person name="Wylie T."/>
            <person name="Wohldmann P."/>
            <person name="Thiru P."/>
            <person name="Nhan M.N."/>
            <person name="Pohl C.S."/>
            <person name="Smith S.M."/>
            <person name="Hou S."/>
            <person name="Nefedov M."/>
            <person name="de Jong P.J."/>
            <person name="Renfree M.B."/>
            <person name="Mardis E.R."/>
            <person name="Wilson R.K."/>
        </authorList>
    </citation>
    <scope>NUCLEOTIDE SEQUENCE [LARGE SCALE GENOMIC DNA]</scope>
    <source>
        <strain evidence="11 12">Glennie</strain>
    </source>
</reference>
<evidence type="ECO:0000313" key="11">
    <source>
        <dbReference type="Ensembl" id="ENSOANP00000047604.1"/>
    </source>
</evidence>
<comment type="subunit">
    <text evidence="9">Interacts with HSPA8 and LAMP2 isoform A; the interaction may target MLLT11 for degradation via chaperone-mediated autophagy. Interacts with TCF7.</text>
</comment>
<evidence type="ECO:0000256" key="9">
    <source>
        <dbReference type="ARBA" id="ARBA00046904"/>
    </source>
</evidence>
<comment type="subcellular location">
    <subcellularLocation>
        <location evidence="2">Cytoplasm</location>
        <location evidence="2">Cytoskeleton</location>
        <location evidence="2">Microtubule organizing center</location>
        <location evidence="2">Centrosome</location>
    </subcellularLocation>
    <subcellularLocation>
        <location evidence="1">Nucleus</location>
    </subcellularLocation>
</comment>
<gene>
    <name evidence="11" type="primary">MLLT11</name>
</gene>
<dbReference type="GeneTree" id="ENSGT00390000009895"/>
<dbReference type="OMA" id="RISPVDF"/>
<keyword evidence="8" id="KW-0539">Nucleus</keyword>
<reference evidence="11" key="2">
    <citation type="submission" date="2025-08" db="UniProtKB">
        <authorList>
            <consortium name="Ensembl"/>
        </authorList>
    </citation>
    <scope>IDENTIFICATION</scope>
    <source>
        <strain evidence="11">Glennie</strain>
    </source>
</reference>
<keyword evidence="7" id="KW-0206">Cytoskeleton</keyword>
<evidence type="ECO:0000256" key="1">
    <source>
        <dbReference type="ARBA" id="ARBA00004123"/>
    </source>
</evidence>
<evidence type="ECO:0000256" key="7">
    <source>
        <dbReference type="ARBA" id="ARBA00023212"/>
    </source>
</evidence>
<dbReference type="AlphaFoldDB" id="A0A6I8P1D3"/>
<sequence>MLDSVSSQYSSFLFWRAPIPELDVSELQGLGLPDLVAYEVRGVGGKLGGAGREDPAEDDALLPFNAFNFWRVPIADVHAFELDLI</sequence>
<dbReference type="InParanoid" id="A0A6I8P1D3"/>
<evidence type="ECO:0000256" key="6">
    <source>
        <dbReference type="ARBA" id="ARBA00022843"/>
    </source>
</evidence>
<dbReference type="GO" id="GO:0097191">
    <property type="term" value="P:extrinsic apoptotic signaling pathway"/>
    <property type="evidence" value="ECO:0007669"/>
    <property type="project" value="Ensembl"/>
</dbReference>
<keyword evidence="5" id="KW-0963">Cytoplasm</keyword>
<dbReference type="GeneID" id="100085751"/>
<dbReference type="Pfam" id="PF15017">
    <property type="entry name" value="WRNPLPNID"/>
    <property type="match status" value="1"/>
</dbReference>
<dbReference type="GO" id="GO:0097193">
    <property type="term" value="P:intrinsic apoptotic signaling pathway"/>
    <property type="evidence" value="ECO:0007669"/>
    <property type="project" value="Ensembl"/>
</dbReference>
<dbReference type="FunCoup" id="A0A6I8P1D3">
    <property type="interactions" value="759"/>
</dbReference>
<evidence type="ECO:0000256" key="3">
    <source>
        <dbReference type="ARBA" id="ARBA00008177"/>
    </source>
</evidence>
<dbReference type="GO" id="GO:0045893">
    <property type="term" value="P:positive regulation of DNA-templated transcription"/>
    <property type="evidence" value="ECO:0000318"/>
    <property type="project" value="GO_Central"/>
</dbReference>
<dbReference type="Ensembl" id="ENSOANT00000070262.1">
    <property type="protein sequence ID" value="ENSOANP00000047604.1"/>
    <property type="gene ID" value="ENSOANG00000044698.1"/>
</dbReference>
<dbReference type="InterPro" id="IPR033461">
    <property type="entry name" value="WRNPLPNID"/>
</dbReference>